<protein>
    <recommendedName>
        <fullName evidence="2">NADH:flavin oxidoreductase/NADH oxidase N-terminal domain-containing protein</fullName>
    </recommendedName>
</protein>
<evidence type="ECO:0000313" key="4">
    <source>
        <dbReference type="Proteomes" id="UP001175000"/>
    </source>
</evidence>
<dbReference type="FunFam" id="3.20.20.70:FF:000138">
    <property type="entry name" value="NADPH dehydrogenase 1"/>
    <property type="match status" value="1"/>
</dbReference>
<dbReference type="SUPFAM" id="SSF51395">
    <property type="entry name" value="FMN-linked oxidoreductases"/>
    <property type="match status" value="1"/>
</dbReference>
<evidence type="ECO:0000259" key="2">
    <source>
        <dbReference type="Pfam" id="PF00724"/>
    </source>
</evidence>
<evidence type="ECO:0000256" key="1">
    <source>
        <dbReference type="ARBA" id="ARBA00022630"/>
    </source>
</evidence>
<dbReference type="Gene3D" id="3.20.20.70">
    <property type="entry name" value="Aldolase class I"/>
    <property type="match status" value="1"/>
</dbReference>
<dbReference type="CDD" id="cd02933">
    <property type="entry name" value="OYE_like_FMN"/>
    <property type="match status" value="1"/>
</dbReference>
<dbReference type="GO" id="GO:0003959">
    <property type="term" value="F:NADPH dehydrogenase activity"/>
    <property type="evidence" value="ECO:0007669"/>
    <property type="project" value="TreeGrafter"/>
</dbReference>
<name>A0AA39X5D2_9PEZI</name>
<dbReference type="EMBL" id="JAULSU010000002">
    <property type="protein sequence ID" value="KAK0627601.1"/>
    <property type="molecule type" value="Genomic_DNA"/>
</dbReference>
<dbReference type="GO" id="GO:0010181">
    <property type="term" value="F:FMN binding"/>
    <property type="evidence" value="ECO:0007669"/>
    <property type="project" value="InterPro"/>
</dbReference>
<dbReference type="AlphaFoldDB" id="A0AA39X5D2"/>
<organism evidence="3 4">
    <name type="scientific">Immersiella caudata</name>
    <dbReference type="NCBI Taxonomy" id="314043"/>
    <lineage>
        <taxon>Eukaryota</taxon>
        <taxon>Fungi</taxon>
        <taxon>Dikarya</taxon>
        <taxon>Ascomycota</taxon>
        <taxon>Pezizomycotina</taxon>
        <taxon>Sordariomycetes</taxon>
        <taxon>Sordariomycetidae</taxon>
        <taxon>Sordariales</taxon>
        <taxon>Lasiosphaeriaceae</taxon>
        <taxon>Immersiella</taxon>
    </lineage>
</organism>
<sequence>MSSSRLFTPLQVGNTHLSHRMAMAPLTRYRATVDHVPTDLQEIYYRQRASIPGTLLITEATFISLRAGGYANAPGIYAPEHIAKWRKVTDAVHAKGSYIFLQLWNLGRAARSDVAEREGYTIKSASDVPIDASAPVPEPMTIDEIQQTVKDYATAAKNAIEAGFDGVEIHGANGYLIDQFIQDVTNKRTDEYGGSVENRSRFAVEVVNAVVEAVGAERTAIRFSPWGQFLNMRMEDPVTQFSDVIRKISVHNLAYIHFVQSGVVGNADGEKREGEDFGWALDIFKGPILLAGGLDAERAKKLVDEEYKERDNVVAVFGRYFISNPDLPFRVKEGIELAPFDENLFYNREQAKGLGEHHTL</sequence>
<evidence type="ECO:0000313" key="3">
    <source>
        <dbReference type="EMBL" id="KAK0627601.1"/>
    </source>
</evidence>
<dbReference type="PANTHER" id="PTHR22893:SF91">
    <property type="entry name" value="NADPH DEHYDROGENASE 2-RELATED"/>
    <property type="match status" value="1"/>
</dbReference>
<dbReference type="PANTHER" id="PTHR22893">
    <property type="entry name" value="NADH OXIDOREDUCTASE-RELATED"/>
    <property type="match status" value="1"/>
</dbReference>
<comment type="caution">
    <text evidence="3">The sequence shown here is derived from an EMBL/GenBank/DDBJ whole genome shotgun (WGS) entry which is preliminary data.</text>
</comment>
<keyword evidence="4" id="KW-1185">Reference proteome</keyword>
<dbReference type="InterPro" id="IPR045247">
    <property type="entry name" value="Oye-like"/>
</dbReference>
<dbReference type="InterPro" id="IPR001155">
    <property type="entry name" value="OxRdtase_FMN_N"/>
</dbReference>
<feature type="domain" description="NADH:flavin oxidoreductase/NADH oxidase N-terminal" evidence="2">
    <location>
        <begin position="6"/>
        <end position="337"/>
    </location>
</feature>
<dbReference type="Pfam" id="PF00724">
    <property type="entry name" value="Oxidored_FMN"/>
    <property type="match status" value="1"/>
</dbReference>
<gene>
    <name evidence="3" type="ORF">B0T14DRAFT_552504</name>
</gene>
<dbReference type="Proteomes" id="UP001175000">
    <property type="component" value="Unassembled WGS sequence"/>
</dbReference>
<dbReference type="InterPro" id="IPR013785">
    <property type="entry name" value="Aldolase_TIM"/>
</dbReference>
<accession>A0AA39X5D2</accession>
<reference evidence="3" key="1">
    <citation type="submission" date="2023-06" db="EMBL/GenBank/DDBJ databases">
        <title>Genome-scale phylogeny and comparative genomics of the fungal order Sordariales.</title>
        <authorList>
            <consortium name="Lawrence Berkeley National Laboratory"/>
            <person name="Hensen N."/>
            <person name="Bonometti L."/>
            <person name="Westerberg I."/>
            <person name="Brannstrom I.O."/>
            <person name="Guillou S."/>
            <person name="Cros-Aarteil S."/>
            <person name="Calhoun S."/>
            <person name="Haridas S."/>
            <person name="Kuo A."/>
            <person name="Mondo S."/>
            <person name="Pangilinan J."/>
            <person name="Riley R."/>
            <person name="Labutti K."/>
            <person name="Andreopoulos B."/>
            <person name="Lipzen A."/>
            <person name="Chen C."/>
            <person name="Yanf M."/>
            <person name="Daum C."/>
            <person name="Ng V."/>
            <person name="Clum A."/>
            <person name="Steindorff A."/>
            <person name="Ohm R."/>
            <person name="Martin F."/>
            <person name="Silar P."/>
            <person name="Natvig D."/>
            <person name="Lalanne C."/>
            <person name="Gautier V."/>
            <person name="Ament-Velasquez S.L."/>
            <person name="Kruys A."/>
            <person name="Hutchinson M.I."/>
            <person name="Powell A.J."/>
            <person name="Barry K."/>
            <person name="Miller A.N."/>
            <person name="Grigoriev I.V."/>
            <person name="Debuchy R."/>
            <person name="Gladieux P."/>
            <person name="Thoren M.H."/>
            <person name="Johannesson H."/>
        </authorList>
    </citation>
    <scope>NUCLEOTIDE SEQUENCE</scope>
    <source>
        <strain evidence="3">CBS 606.72</strain>
    </source>
</reference>
<proteinExistence type="predicted"/>
<keyword evidence="1" id="KW-0285">Flavoprotein</keyword>